<keyword evidence="3" id="KW-1185">Reference proteome</keyword>
<evidence type="ECO:0000313" key="2">
    <source>
        <dbReference type="EMBL" id="KIK43791.1"/>
    </source>
</evidence>
<gene>
    <name evidence="2" type="ORF">CY34DRAFT_682201</name>
</gene>
<dbReference type="HOGENOM" id="CLU_2414783_0_0_1"/>
<feature type="region of interest" description="Disordered" evidence="1">
    <location>
        <begin position="1"/>
        <end position="21"/>
    </location>
</feature>
<dbReference type="InParanoid" id="A0A0D0APS3"/>
<name>A0A0D0APS3_9AGAM</name>
<sequence>MCKTATFSGRSPGVSDSMYSQGVTTRYRQEKVVSQIHDSGSPCSRGQCPLFSSYILLVCVPQILMLCQCGVPPGDRATRNGIQKFKSSASAS</sequence>
<proteinExistence type="predicted"/>
<organism evidence="2 3">
    <name type="scientific">Suillus luteus UH-Slu-Lm8-n1</name>
    <dbReference type="NCBI Taxonomy" id="930992"/>
    <lineage>
        <taxon>Eukaryota</taxon>
        <taxon>Fungi</taxon>
        <taxon>Dikarya</taxon>
        <taxon>Basidiomycota</taxon>
        <taxon>Agaricomycotina</taxon>
        <taxon>Agaricomycetes</taxon>
        <taxon>Agaricomycetidae</taxon>
        <taxon>Boletales</taxon>
        <taxon>Suillineae</taxon>
        <taxon>Suillaceae</taxon>
        <taxon>Suillus</taxon>
    </lineage>
</organism>
<dbReference type="EMBL" id="KN835204">
    <property type="protein sequence ID" value="KIK43791.1"/>
    <property type="molecule type" value="Genomic_DNA"/>
</dbReference>
<dbReference type="Proteomes" id="UP000054485">
    <property type="component" value="Unassembled WGS sequence"/>
</dbReference>
<accession>A0A0D0APS3</accession>
<evidence type="ECO:0000313" key="3">
    <source>
        <dbReference type="Proteomes" id="UP000054485"/>
    </source>
</evidence>
<reference evidence="2 3" key="1">
    <citation type="submission" date="2014-04" db="EMBL/GenBank/DDBJ databases">
        <authorList>
            <consortium name="DOE Joint Genome Institute"/>
            <person name="Kuo A."/>
            <person name="Ruytinx J."/>
            <person name="Rineau F."/>
            <person name="Colpaert J."/>
            <person name="Kohler A."/>
            <person name="Nagy L.G."/>
            <person name="Floudas D."/>
            <person name="Copeland A."/>
            <person name="Barry K.W."/>
            <person name="Cichocki N."/>
            <person name="Veneault-Fourrey C."/>
            <person name="LaButti K."/>
            <person name="Lindquist E.A."/>
            <person name="Lipzen A."/>
            <person name="Lundell T."/>
            <person name="Morin E."/>
            <person name="Murat C."/>
            <person name="Sun H."/>
            <person name="Tunlid A."/>
            <person name="Henrissat B."/>
            <person name="Grigoriev I.V."/>
            <person name="Hibbett D.S."/>
            <person name="Martin F."/>
            <person name="Nordberg H.P."/>
            <person name="Cantor M.N."/>
            <person name="Hua S.X."/>
        </authorList>
    </citation>
    <scope>NUCLEOTIDE SEQUENCE [LARGE SCALE GENOMIC DNA]</scope>
    <source>
        <strain evidence="2 3">UH-Slu-Lm8-n1</strain>
    </source>
</reference>
<evidence type="ECO:0000256" key="1">
    <source>
        <dbReference type="SAM" id="MobiDB-lite"/>
    </source>
</evidence>
<dbReference type="AlphaFoldDB" id="A0A0D0APS3"/>
<protein>
    <submittedName>
        <fullName evidence="2">Uncharacterized protein</fullName>
    </submittedName>
</protein>
<reference evidence="3" key="2">
    <citation type="submission" date="2015-01" db="EMBL/GenBank/DDBJ databases">
        <title>Evolutionary Origins and Diversification of the Mycorrhizal Mutualists.</title>
        <authorList>
            <consortium name="DOE Joint Genome Institute"/>
            <consortium name="Mycorrhizal Genomics Consortium"/>
            <person name="Kohler A."/>
            <person name="Kuo A."/>
            <person name="Nagy L.G."/>
            <person name="Floudas D."/>
            <person name="Copeland A."/>
            <person name="Barry K.W."/>
            <person name="Cichocki N."/>
            <person name="Veneault-Fourrey C."/>
            <person name="LaButti K."/>
            <person name="Lindquist E.A."/>
            <person name="Lipzen A."/>
            <person name="Lundell T."/>
            <person name="Morin E."/>
            <person name="Murat C."/>
            <person name="Riley R."/>
            <person name="Ohm R."/>
            <person name="Sun H."/>
            <person name="Tunlid A."/>
            <person name="Henrissat B."/>
            <person name="Grigoriev I.V."/>
            <person name="Hibbett D.S."/>
            <person name="Martin F."/>
        </authorList>
    </citation>
    <scope>NUCLEOTIDE SEQUENCE [LARGE SCALE GENOMIC DNA]</scope>
    <source>
        <strain evidence="3">UH-Slu-Lm8-n1</strain>
    </source>
</reference>